<evidence type="ECO:0000313" key="3">
    <source>
        <dbReference type="Proteomes" id="UP000323258"/>
    </source>
</evidence>
<dbReference type="SUPFAM" id="SSF69118">
    <property type="entry name" value="AhpD-like"/>
    <property type="match status" value="1"/>
</dbReference>
<accession>A0A5D4GVW5</accession>
<proteinExistence type="predicted"/>
<comment type="caution">
    <text evidence="2">The sequence shown here is derived from an EMBL/GenBank/DDBJ whole genome shotgun (WGS) entry which is preliminary data.</text>
</comment>
<keyword evidence="3" id="KW-1185">Reference proteome</keyword>
<reference evidence="2 3" key="1">
    <citation type="submission" date="2019-08" db="EMBL/GenBank/DDBJ databases">
        <authorList>
            <person name="Seo Y.L."/>
        </authorList>
    </citation>
    <scope>NUCLEOTIDE SEQUENCE [LARGE SCALE GENOMIC DNA]</scope>
    <source>
        <strain evidence="2 3">MaA-C15</strain>
    </source>
</reference>
<reference evidence="2 3" key="2">
    <citation type="submission" date="2019-09" db="EMBL/GenBank/DDBJ databases">
        <title>Mesorhizobium sp. MaA-C15 isolated from Microcystis aeruginosa.</title>
        <authorList>
            <person name="Jeong S.E."/>
            <person name="Jin H.M."/>
            <person name="Jeon C.O."/>
        </authorList>
    </citation>
    <scope>NUCLEOTIDE SEQUENCE [LARGE SCALE GENOMIC DNA]</scope>
    <source>
        <strain evidence="2 3">MaA-C15</strain>
    </source>
</reference>
<dbReference type="NCBIfam" id="TIGR00778">
    <property type="entry name" value="ahpD_dom"/>
    <property type="match status" value="1"/>
</dbReference>
<dbReference type="InterPro" id="IPR029032">
    <property type="entry name" value="AhpD-like"/>
</dbReference>
<sequence>MKPRLQFFNVAPEIMNQVLALNEAVEKSGLERSLLHLVKLRASHLNGCSYCVDMHTREARQDGESEQRVYLVSAWRESPLYTERERAAFAWTETLTALAGNHVEDEAYEAARAHFSEEEMVKLSVAIGMINVWNRLCTGFRAIHPVEKAKAA</sequence>
<dbReference type="GO" id="GO:0051920">
    <property type="term" value="F:peroxiredoxin activity"/>
    <property type="evidence" value="ECO:0007669"/>
    <property type="project" value="InterPro"/>
</dbReference>
<dbReference type="AlphaFoldDB" id="A0A5D4GVW5"/>
<evidence type="ECO:0000259" key="1">
    <source>
        <dbReference type="Pfam" id="PF02627"/>
    </source>
</evidence>
<dbReference type="Gene3D" id="1.20.1290.10">
    <property type="entry name" value="AhpD-like"/>
    <property type="match status" value="1"/>
</dbReference>
<dbReference type="OrthoDB" id="9801997at2"/>
<dbReference type="Pfam" id="PF02627">
    <property type="entry name" value="CMD"/>
    <property type="match status" value="1"/>
</dbReference>
<dbReference type="RefSeq" id="WP_148914750.1">
    <property type="nucleotide sequence ID" value="NZ_VSZS01000062.1"/>
</dbReference>
<dbReference type="Proteomes" id="UP000323258">
    <property type="component" value="Unassembled WGS sequence"/>
</dbReference>
<dbReference type="InterPro" id="IPR003779">
    <property type="entry name" value="CMD-like"/>
</dbReference>
<name>A0A5D4GVW5_9HYPH</name>
<dbReference type="PANTHER" id="PTHR34846">
    <property type="entry name" value="4-CARBOXYMUCONOLACTONE DECARBOXYLASE FAMILY PROTEIN (AFU_ORTHOLOGUE AFUA_6G11590)"/>
    <property type="match status" value="1"/>
</dbReference>
<dbReference type="EMBL" id="VSZS01000062">
    <property type="protein sequence ID" value="TYR32304.1"/>
    <property type="molecule type" value="Genomic_DNA"/>
</dbReference>
<gene>
    <name evidence="2" type="ORF">FY036_10840</name>
</gene>
<feature type="domain" description="Carboxymuconolactone decarboxylase-like" evidence="1">
    <location>
        <begin position="12"/>
        <end position="93"/>
    </location>
</feature>
<organism evidence="2 3">
    <name type="scientific">Neoaquamicrobium microcysteis</name>
    <dbReference type="NCBI Taxonomy" id="2682781"/>
    <lineage>
        <taxon>Bacteria</taxon>
        <taxon>Pseudomonadati</taxon>
        <taxon>Pseudomonadota</taxon>
        <taxon>Alphaproteobacteria</taxon>
        <taxon>Hyphomicrobiales</taxon>
        <taxon>Phyllobacteriaceae</taxon>
        <taxon>Neoaquamicrobium</taxon>
    </lineage>
</organism>
<protein>
    <submittedName>
        <fullName evidence="2">Carboxymuconolactone decarboxylase family protein</fullName>
    </submittedName>
</protein>
<dbReference type="PANTHER" id="PTHR34846:SF10">
    <property type="entry name" value="CYTOPLASMIC PROTEIN"/>
    <property type="match status" value="1"/>
</dbReference>
<dbReference type="InterPro" id="IPR004675">
    <property type="entry name" value="AhpD_core"/>
</dbReference>
<evidence type="ECO:0000313" key="2">
    <source>
        <dbReference type="EMBL" id="TYR32304.1"/>
    </source>
</evidence>